<keyword evidence="3" id="KW-1185">Reference proteome</keyword>
<dbReference type="PANTHER" id="PTHR35558">
    <property type="entry name" value="SGNH_HYDRO DOMAIN-CONTAINING PROTEIN"/>
    <property type="match status" value="1"/>
</dbReference>
<accession>A0ABN8PWJ0</accession>
<evidence type="ECO:0000313" key="2">
    <source>
        <dbReference type="EMBL" id="CAH3151774.1"/>
    </source>
</evidence>
<comment type="caution">
    <text evidence="2">The sequence shown here is derived from an EMBL/GenBank/DDBJ whole genome shotgun (WGS) entry which is preliminary data.</text>
</comment>
<dbReference type="PANTHER" id="PTHR35558:SF1">
    <property type="entry name" value="ENDONUCLEASE_EXONUCLEASE_PHOSPHATASE DOMAIN-CONTAINING PROTEIN"/>
    <property type="match status" value="1"/>
</dbReference>
<organism evidence="2 3">
    <name type="scientific">Porites lobata</name>
    <dbReference type="NCBI Taxonomy" id="104759"/>
    <lineage>
        <taxon>Eukaryota</taxon>
        <taxon>Metazoa</taxon>
        <taxon>Cnidaria</taxon>
        <taxon>Anthozoa</taxon>
        <taxon>Hexacorallia</taxon>
        <taxon>Scleractinia</taxon>
        <taxon>Fungiina</taxon>
        <taxon>Poritidae</taxon>
        <taxon>Porites</taxon>
    </lineage>
</organism>
<evidence type="ECO:0000313" key="3">
    <source>
        <dbReference type="Proteomes" id="UP001159405"/>
    </source>
</evidence>
<dbReference type="Proteomes" id="UP001159405">
    <property type="component" value="Unassembled WGS sequence"/>
</dbReference>
<reference evidence="2 3" key="1">
    <citation type="submission" date="2022-05" db="EMBL/GenBank/DDBJ databases">
        <authorList>
            <consortium name="Genoscope - CEA"/>
            <person name="William W."/>
        </authorList>
    </citation>
    <scope>NUCLEOTIDE SEQUENCE [LARGE SCALE GENOMIC DNA]</scope>
</reference>
<gene>
    <name evidence="2" type="ORF">PLOB_00048729</name>
</gene>
<sequence>MLSESQLTQVKSLVQATINETIEQTAAAAAQAAVNAFTGSSPSSQAVVPEKNSSSEGNVPFAVQETLNSTAINAASANDINCISSASQQTLDSVHELLVKLVKEILSGEFMELSKLLPKNFNSLQLLRDEPLTLTLENSVIRVKKATATSITNIEEWTSAFTAYMSVVISKHPSRAAELLEYLSLIRYAAKYHRGLGWCVYDVKFRKKAAAKKFIKWSTIDSQQRLKTFTVAPSLMRFFSSQDLHPCQVQLEGTNILLATTFTRVSHVPGLPAPMHTGATSQVVGGSPRDQVPFYP</sequence>
<evidence type="ECO:0000256" key="1">
    <source>
        <dbReference type="SAM" id="MobiDB-lite"/>
    </source>
</evidence>
<feature type="region of interest" description="Disordered" evidence="1">
    <location>
        <begin position="277"/>
        <end position="296"/>
    </location>
</feature>
<dbReference type="EMBL" id="CALNXK010000092">
    <property type="protein sequence ID" value="CAH3151774.1"/>
    <property type="molecule type" value="Genomic_DNA"/>
</dbReference>
<name>A0ABN8PWJ0_9CNID</name>
<protein>
    <submittedName>
        <fullName evidence="2">Uncharacterized protein</fullName>
    </submittedName>
</protein>
<proteinExistence type="predicted"/>